<name>Q9D221_MOUSE</name>
<dbReference type="PANTHER" id="PTHR48075:SF1">
    <property type="entry name" value="LAMBDA-CRYSTALLIN HOMOLOG"/>
    <property type="match status" value="1"/>
</dbReference>
<gene>
    <name evidence="3" type="primary">Cryl1</name>
</gene>
<dbReference type="PeptideAtlas" id="Q9D221"/>
<protein>
    <recommendedName>
        <fullName evidence="1">3-hydroxyacyl-CoA dehydrogenase NAD binding domain-containing protein</fullName>
    </recommendedName>
</protein>
<dbReference type="MGI" id="MGI:1915881">
    <property type="gene designation" value="Cryl1"/>
</dbReference>
<reference evidence="2" key="7">
    <citation type="journal article" date="2005" name="Science">
        <title>The Transcriptional Landscape of the Mammalian Genome.</title>
        <authorList>
            <consortium name="The FANTOM Consortium"/>
            <consortium name="Riken Genome Exploration Research Group and Genome Science Group (Genome Network Project Core Group)"/>
        </authorList>
    </citation>
    <scope>NUCLEOTIDE SEQUENCE</scope>
    <source>
        <strain evidence="2">C57BL/6J</strain>
        <tissue evidence="2">Hypothalamus</tissue>
    </source>
</reference>
<reference evidence="2" key="3">
    <citation type="journal article" date="2000" name="Genome Res.">
        <title>RIKEN integrated sequence analysis (RISA) system--384-format sequencing pipeline with 384 multicapillary sequencer.</title>
        <authorList>
            <person name="Shibata K."/>
            <person name="Itoh M."/>
            <person name="Aizawa K."/>
            <person name="Nagaoka S."/>
            <person name="Sasaki N."/>
            <person name="Carninci P."/>
            <person name="Konno H."/>
            <person name="Akiyama J."/>
            <person name="Nishi K."/>
            <person name="Kitsunai T."/>
            <person name="Tashiro H."/>
            <person name="Itoh M."/>
            <person name="Sumi N."/>
            <person name="Ishii Y."/>
            <person name="Nakamura S."/>
            <person name="Hazama M."/>
            <person name="Nishine T."/>
            <person name="Harada A."/>
            <person name="Yamamoto R."/>
            <person name="Matsumoto H."/>
            <person name="Sakaguchi S."/>
            <person name="Ikegami T."/>
            <person name="Kashiwagi K."/>
            <person name="Fujiwake S."/>
            <person name="Inoue K."/>
            <person name="Togawa Y."/>
            <person name="Izawa M."/>
            <person name="Ohara E."/>
            <person name="Watahiki M."/>
            <person name="Yoneda Y."/>
            <person name="Ishikawa T."/>
            <person name="Ozawa K."/>
            <person name="Tanaka T."/>
            <person name="Matsuura S."/>
            <person name="Kawai J."/>
            <person name="Okazaki Y."/>
            <person name="Muramatsu M."/>
            <person name="Inoue Y."/>
            <person name="Kira A."/>
            <person name="Hayashizaki Y."/>
        </authorList>
    </citation>
    <scope>NUCLEOTIDE SEQUENCE</scope>
    <source>
        <strain evidence="2">C57BL/6J</strain>
        <tissue evidence="2">Hypothalamus</tissue>
    </source>
</reference>
<evidence type="ECO:0000313" key="2">
    <source>
        <dbReference type="EMBL" id="BAB32188.1"/>
    </source>
</evidence>
<organism evidence="2">
    <name type="scientific">Mus musculus</name>
    <name type="common">Mouse</name>
    <dbReference type="NCBI Taxonomy" id="10090"/>
    <lineage>
        <taxon>Eukaryota</taxon>
        <taxon>Metazoa</taxon>
        <taxon>Chordata</taxon>
        <taxon>Craniata</taxon>
        <taxon>Vertebrata</taxon>
        <taxon>Euteleostomi</taxon>
        <taxon>Mammalia</taxon>
        <taxon>Eutheria</taxon>
        <taxon>Euarchontoglires</taxon>
        <taxon>Glires</taxon>
        <taxon>Rodentia</taxon>
        <taxon>Myomorpha</taxon>
        <taxon>Muroidea</taxon>
        <taxon>Muridae</taxon>
        <taxon>Murinae</taxon>
        <taxon>Mus</taxon>
        <taxon>Mus</taxon>
    </lineage>
</organism>
<dbReference type="Pfam" id="PF02737">
    <property type="entry name" value="3HCDH_N"/>
    <property type="match status" value="1"/>
</dbReference>
<dbReference type="GO" id="GO:0070403">
    <property type="term" value="F:NAD+ binding"/>
    <property type="evidence" value="ECO:0007669"/>
    <property type="project" value="InterPro"/>
</dbReference>
<feature type="domain" description="3-hydroxyacyl-CoA dehydrogenase NAD binding" evidence="1">
    <location>
        <begin position="9"/>
        <end position="88"/>
    </location>
</feature>
<dbReference type="SUPFAM" id="SSF51735">
    <property type="entry name" value="NAD(P)-binding Rossmann-fold domains"/>
    <property type="match status" value="1"/>
</dbReference>
<reference evidence="2" key="2">
    <citation type="journal article" date="2000" name="Genome Res.">
        <title>Normalization and subtraction of cap-trapper-selected cDNAs to prepare full-length cDNA libraries for rapid discovery of new genes.</title>
        <authorList>
            <person name="Carninci P."/>
            <person name="Shibata Y."/>
            <person name="Hayatsu N."/>
            <person name="Sugahara Y."/>
            <person name="Shibata K."/>
            <person name="Itoh M."/>
            <person name="Konno H."/>
            <person name="Okazaki Y."/>
            <person name="Muramatsu M."/>
            <person name="Hayashizaki Y."/>
        </authorList>
    </citation>
    <scope>NUCLEOTIDE SEQUENCE</scope>
    <source>
        <strain evidence="2">C57BL/6J</strain>
        <tissue evidence="2">Hypothalamus</tissue>
    </source>
</reference>
<dbReference type="UCSC" id="uc007uda.1">
    <property type="organism name" value="mouse"/>
</dbReference>
<dbReference type="EMBL" id="AK020717">
    <property type="protein sequence ID" value="BAB32188.1"/>
    <property type="molecule type" value="mRNA"/>
</dbReference>
<dbReference type="PANTHER" id="PTHR48075">
    <property type="entry name" value="3-HYDROXYACYL-COA DEHYDROGENASE FAMILY PROTEIN"/>
    <property type="match status" value="1"/>
</dbReference>
<dbReference type="Gene3D" id="3.40.50.720">
    <property type="entry name" value="NAD(P)-binding Rossmann-like Domain"/>
    <property type="match status" value="1"/>
</dbReference>
<reference evidence="2" key="1">
    <citation type="journal article" date="1999" name="Methods Enzymol.">
        <title>High-efficiency full-length cDNA cloning.</title>
        <authorList>
            <person name="Carninci P."/>
            <person name="Hayashizaki Y."/>
        </authorList>
    </citation>
    <scope>NUCLEOTIDE SEQUENCE</scope>
    <source>
        <strain evidence="2">C57BL/6J</strain>
        <tissue evidence="2">Hypothalamus</tissue>
    </source>
</reference>
<reference evidence="2" key="5">
    <citation type="journal article" date="2001" name="Nature">
        <title>Functional annotation of a full-length mouse cDNA collection.</title>
        <authorList>
            <consortium name="The RIKEN Genome Exploration Research Group Phase II Team and the FANTOM Consortium"/>
        </authorList>
    </citation>
    <scope>NUCLEOTIDE SEQUENCE</scope>
    <source>
        <strain evidence="2">C57BL/6J</strain>
        <tissue evidence="2">Hypothalamus</tissue>
    </source>
</reference>
<dbReference type="InterPro" id="IPR036291">
    <property type="entry name" value="NAD(P)-bd_dom_sf"/>
</dbReference>
<dbReference type="AGR" id="MGI:1915881"/>
<reference evidence="2" key="6">
    <citation type="journal article" date="2002" name="Nature">
        <title>Analysis of the mouse transcriptome based on functional annotation of 60,770 full-length cDNAs.</title>
        <authorList>
            <consortium name="The FANTOM Consortium and the RIKEN Genome Exploration Research Group Phase I and II Team"/>
        </authorList>
    </citation>
    <scope>NUCLEOTIDE SEQUENCE</scope>
    <source>
        <strain evidence="2">C57BL/6J</strain>
        <tissue evidence="2">Hypothalamus</tissue>
    </source>
</reference>
<evidence type="ECO:0000259" key="1">
    <source>
        <dbReference type="Pfam" id="PF02737"/>
    </source>
</evidence>
<dbReference type="AlphaFoldDB" id="Q9D221"/>
<reference evidence="2" key="8">
    <citation type="journal article" date="2005" name="Science">
        <title>Antisense Transcription in the Mammalian Transcriptome.</title>
        <authorList>
            <consortium name="RIKEN Genome Exploration Research Group and Genome Science Group (Genome Network Project Core Group) and the FANTOM Consortium"/>
        </authorList>
    </citation>
    <scope>NUCLEOTIDE SEQUENCE</scope>
    <source>
        <strain evidence="2">C57BL/6J</strain>
        <tissue evidence="2">Hypothalamus</tissue>
    </source>
</reference>
<reference evidence="2" key="4">
    <citation type="submission" date="2000-08" db="EMBL/GenBank/DDBJ databases">
        <authorList>
            <person name="Adachi J."/>
            <person name="Aizawa K."/>
            <person name="Akahira S."/>
            <person name="Akimura T."/>
            <person name="Arai A."/>
            <person name="Aono H."/>
            <person name="Arakawa T."/>
            <person name="Bono H."/>
            <person name="Carninci P."/>
            <person name="Fukuda S."/>
            <person name="Fukunishi Y."/>
            <person name="Furuno M."/>
            <person name="Hanagaki T."/>
            <person name="Hara A."/>
            <person name="Hayatsu N."/>
            <person name="Hiramoto K."/>
            <person name="Hiraoka T."/>
            <person name="Hori F."/>
            <person name="Imotani K."/>
            <person name="Ishii Y."/>
            <person name="Itoh M."/>
            <person name="Izawa M."/>
            <person name="Kasukawa T."/>
            <person name="Kato H."/>
            <person name="Kawai J."/>
            <person name="Kojima Y."/>
            <person name="Konno H."/>
            <person name="Kouda M."/>
            <person name="Koya S."/>
            <person name="Kurihara C."/>
            <person name="Matsuyama T."/>
            <person name="Miyazaki A."/>
            <person name="Nishi K."/>
            <person name="Nomura K."/>
            <person name="Numazaki R."/>
            <person name="Ohno M."/>
            <person name="Okazaki Y."/>
            <person name="Okido T."/>
            <person name="Owa C."/>
            <person name="Saito H."/>
            <person name="Saito R."/>
            <person name="Sakai C."/>
            <person name="Sakai K."/>
            <person name="Sano H."/>
            <person name="Sasaki D."/>
            <person name="Shibata K."/>
            <person name="Shibata Y."/>
            <person name="Shinagawa A."/>
            <person name="Shiraki T."/>
            <person name="Sogabe Y."/>
            <person name="Suzuki H."/>
            <person name="Tagami M."/>
            <person name="Tagawa A."/>
            <person name="Takahashi F."/>
            <person name="Tanaka T."/>
            <person name="Tejima Y."/>
            <person name="Toya T."/>
            <person name="Yamamura T."/>
            <person name="Yasunishi A."/>
            <person name="Yoshida K."/>
            <person name="Yoshino M."/>
            <person name="Muramatsu M."/>
            <person name="Hayashizaki Y."/>
        </authorList>
    </citation>
    <scope>NUCLEOTIDE SEQUENCE</scope>
    <source>
        <strain evidence="2">C57BL/6J</strain>
        <tissue evidence="2">Hypothalamus</tissue>
    </source>
</reference>
<dbReference type="InterPro" id="IPR006176">
    <property type="entry name" value="3-OHacyl-CoA_DH_NAD-bd"/>
</dbReference>
<accession>Q9D221</accession>
<sequence length="140" mass="14838">MASPAAGGVVIVGSGLIGRSWAMLFASGGFKVKLYDIEQQQITDALENIRKEMKSLEQSGSLKGSLSAERQLSLISGCGNLAEAVEGAVHIQQIRWSRVSTLAVDVDCDTSVVCDRRQLSPSSAVTHKCLEASLASHLAH</sequence>
<dbReference type="GO" id="GO:0006631">
    <property type="term" value="P:fatty acid metabolic process"/>
    <property type="evidence" value="ECO:0007669"/>
    <property type="project" value="InterPro"/>
</dbReference>
<proteinExistence type="evidence at transcript level"/>
<evidence type="ECO:0000313" key="3">
    <source>
        <dbReference type="MGI" id="MGI:1915881"/>
    </source>
</evidence>